<keyword evidence="7" id="KW-1185">Reference proteome</keyword>
<keyword evidence="6" id="KW-0489">Methyltransferase</keyword>
<dbReference type="InterPro" id="IPR051654">
    <property type="entry name" value="Meroterpenoid_MTases"/>
</dbReference>
<feature type="transmembrane region" description="Helical" evidence="5">
    <location>
        <begin position="51"/>
        <end position="69"/>
    </location>
</feature>
<keyword evidence="5" id="KW-0812">Transmembrane</keyword>
<dbReference type="InParanoid" id="A0A401G9K8"/>
<evidence type="ECO:0000313" key="7">
    <source>
        <dbReference type="Proteomes" id="UP000287166"/>
    </source>
</evidence>
<dbReference type="AlphaFoldDB" id="A0A401G9K8"/>
<keyword evidence="2 6" id="KW-0808">Transferase</keyword>
<gene>
    <name evidence="6" type="ORF">SCP_0200380</name>
</gene>
<evidence type="ECO:0000256" key="4">
    <source>
        <dbReference type="ARBA" id="ARBA00038314"/>
    </source>
</evidence>
<evidence type="ECO:0000313" key="6">
    <source>
        <dbReference type="EMBL" id="GBE78841.1"/>
    </source>
</evidence>
<comment type="caution">
    <text evidence="6">The sequence shown here is derived from an EMBL/GenBank/DDBJ whole genome shotgun (WGS) entry which is preliminary data.</text>
</comment>
<dbReference type="SUPFAM" id="SSF53335">
    <property type="entry name" value="S-adenosyl-L-methionine-dependent methyltransferases"/>
    <property type="match status" value="1"/>
</dbReference>
<dbReference type="InterPro" id="IPR029063">
    <property type="entry name" value="SAM-dependent_MTases_sf"/>
</dbReference>
<dbReference type="PANTHER" id="PTHR35897:SF1">
    <property type="entry name" value="METHYLTRANSFERASE AUSD"/>
    <property type="match status" value="1"/>
</dbReference>
<evidence type="ECO:0000256" key="1">
    <source>
        <dbReference type="ARBA" id="ARBA00005179"/>
    </source>
</evidence>
<dbReference type="Gene3D" id="3.40.50.150">
    <property type="entry name" value="Vaccinia Virus protein VP39"/>
    <property type="match status" value="1"/>
</dbReference>
<organism evidence="6 7">
    <name type="scientific">Sparassis crispa</name>
    <dbReference type="NCBI Taxonomy" id="139825"/>
    <lineage>
        <taxon>Eukaryota</taxon>
        <taxon>Fungi</taxon>
        <taxon>Dikarya</taxon>
        <taxon>Basidiomycota</taxon>
        <taxon>Agaricomycotina</taxon>
        <taxon>Agaricomycetes</taxon>
        <taxon>Polyporales</taxon>
        <taxon>Sparassidaceae</taxon>
        <taxon>Sparassis</taxon>
    </lineage>
</organism>
<dbReference type="Proteomes" id="UP000287166">
    <property type="component" value="Unassembled WGS sequence"/>
</dbReference>
<evidence type="ECO:0000256" key="2">
    <source>
        <dbReference type="ARBA" id="ARBA00022679"/>
    </source>
</evidence>
<accession>A0A401G9K8</accession>
<reference evidence="6 7" key="1">
    <citation type="journal article" date="2018" name="Sci. Rep.">
        <title>Genome sequence of the cauliflower mushroom Sparassis crispa (Hanabiratake) and its association with beneficial usage.</title>
        <authorList>
            <person name="Kiyama R."/>
            <person name="Furutani Y."/>
            <person name="Kawaguchi K."/>
            <person name="Nakanishi T."/>
        </authorList>
    </citation>
    <scope>NUCLEOTIDE SEQUENCE [LARGE SCALE GENOMIC DNA]</scope>
</reference>
<name>A0A401G9K8_9APHY</name>
<proteinExistence type="inferred from homology"/>
<keyword evidence="3" id="KW-0949">S-adenosyl-L-methionine</keyword>
<keyword evidence="5" id="KW-0472">Membrane</keyword>
<protein>
    <submittedName>
        <fullName evidence="6">Methyltransferase ausD</fullName>
    </submittedName>
</protein>
<dbReference type="GO" id="GO:0008168">
    <property type="term" value="F:methyltransferase activity"/>
    <property type="evidence" value="ECO:0007669"/>
    <property type="project" value="UniProtKB-KW"/>
</dbReference>
<evidence type="ECO:0000256" key="5">
    <source>
        <dbReference type="SAM" id="Phobius"/>
    </source>
</evidence>
<dbReference type="RefSeq" id="XP_027609754.1">
    <property type="nucleotide sequence ID" value="XM_027753953.1"/>
</dbReference>
<dbReference type="OrthoDB" id="2094832at2759"/>
<dbReference type="EMBL" id="BFAD01000002">
    <property type="protein sequence ID" value="GBE78841.1"/>
    <property type="molecule type" value="Genomic_DNA"/>
</dbReference>
<dbReference type="GO" id="GO:0032259">
    <property type="term" value="P:methylation"/>
    <property type="evidence" value="ECO:0007669"/>
    <property type="project" value="UniProtKB-KW"/>
</dbReference>
<comment type="similarity">
    <text evidence="4">Belongs to the class I-like SAM-binding methyltransferase superfamily.</text>
</comment>
<dbReference type="GeneID" id="38775758"/>
<sequence length="307" mass="33990">MTTTNPVLLSGDLDAIREFQRAEESYYSLSDEELAFFKSQTDIQDEGMLKAHIILVQALAFAVFPYACIRRFTFLKLKISRMPKYEHLLKLGRERKDAIFLDIGCCFGNDVRKAVADGFPIENVIASDLEQEFWNLGHSLFNSTQEKFPVPFLRGDALDEAFLPVSPPLRTPAETPAPALSSLTSLAPLHGRVSAIHASSFFHLFGESQQAQLAHSLGALLSPVPGSVIFGAHAGMPTPCALDEESSRKKQYFCHSPQSWVELWEGVFGEGMVQVDARLDPASGTNILPTADNRPGKYTLVWSVMRV</sequence>
<evidence type="ECO:0000256" key="3">
    <source>
        <dbReference type="ARBA" id="ARBA00022691"/>
    </source>
</evidence>
<dbReference type="STRING" id="139825.A0A401G9K8"/>
<dbReference type="PANTHER" id="PTHR35897">
    <property type="entry name" value="METHYLTRANSFERASE AUSD"/>
    <property type="match status" value="1"/>
</dbReference>
<comment type="pathway">
    <text evidence="1">Secondary metabolite biosynthesis.</text>
</comment>
<keyword evidence="5" id="KW-1133">Transmembrane helix</keyword>